<dbReference type="CDD" id="cd02440">
    <property type="entry name" value="AdoMet_MTases"/>
    <property type="match status" value="1"/>
</dbReference>
<dbReference type="Pfam" id="PF13847">
    <property type="entry name" value="Methyltransf_31"/>
    <property type="match status" value="1"/>
</dbReference>
<keyword evidence="4" id="KW-1185">Reference proteome</keyword>
<dbReference type="GO" id="GO:0008168">
    <property type="term" value="F:methyltransferase activity"/>
    <property type="evidence" value="ECO:0007669"/>
    <property type="project" value="UniProtKB-KW"/>
</dbReference>
<evidence type="ECO:0000313" key="3">
    <source>
        <dbReference type="EMBL" id="MFC3765664.1"/>
    </source>
</evidence>
<reference evidence="4" key="1">
    <citation type="journal article" date="2019" name="Int. J. Syst. Evol. Microbiol.">
        <title>The Global Catalogue of Microorganisms (GCM) 10K type strain sequencing project: providing services to taxonomists for standard genome sequencing and annotation.</title>
        <authorList>
            <consortium name="The Broad Institute Genomics Platform"/>
            <consortium name="The Broad Institute Genome Sequencing Center for Infectious Disease"/>
            <person name="Wu L."/>
            <person name="Ma J."/>
        </authorList>
    </citation>
    <scope>NUCLEOTIDE SEQUENCE [LARGE SCALE GENOMIC DNA]</scope>
    <source>
        <strain evidence="4">CGMCC 4.7241</strain>
    </source>
</reference>
<dbReference type="PANTHER" id="PTHR45128">
    <property type="entry name" value="METHYLTRANSFERASE TYPE 11"/>
    <property type="match status" value="1"/>
</dbReference>
<dbReference type="RefSeq" id="WP_205116455.1">
    <property type="nucleotide sequence ID" value="NZ_JAFBCM010000001.1"/>
</dbReference>
<evidence type="ECO:0000259" key="2">
    <source>
        <dbReference type="Pfam" id="PF21320"/>
    </source>
</evidence>
<evidence type="ECO:0000313" key="4">
    <source>
        <dbReference type="Proteomes" id="UP001595699"/>
    </source>
</evidence>
<evidence type="ECO:0000259" key="1">
    <source>
        <dbReference type="Pfam" id="PF13847"/>
    </source>
</evidence>
<gene>
    <name evidence="3" type="ORF">ACFOUW_32850</name>
</gene>
<dbReference type="SUPFAM" id="SSF53335">
    <property type="entry name" value="S-adenosyl-L-methionine-dependent methyltransferases"/>
    <property type="match status" value="1"/>
</dbReference>
<proteinExistence type="predicted"/>
<dbReference type="GO" id="GO:0032259">
    <property type="term" value="P:methylation"/>
    <property type="evidence" value="ECO:0007669"/>
    <property type="project" value="UniProtKB-KW"/>
</dbReference>
<keyword evidence="3" id="KW-0808">Transferase</keyword>
<dbReference type="InterPro" id="IPR029063">
    <property type="entry name" value="SAM-dependent_MTases_sf"/>
</dbReference>
<accession>A0ABV7YLH0</accession>
<dbReference type="InterPro" id="IPR036390">
    <property type="entry name" value="WH_DNA-bd_sf"/>
</dbReference>
<dbReference type="Gene3D" id="3.40.50.150">
    <property type="entry name" value="Vaccinia Virus protein VP39"/>
    <property type="match status" value="1"/>
</dbReference>
<feature type="domain" description="Methyltransferase" evidence="1">
    <location>
        <begin position="177"/>
        <end position="285"/>
    </location>
</feature>
<dbReference type="Gene3D" id="1.10.10.10">
    <property type="entry name" value="Winged helix-like DNA-binding domain superfamily/Winged helix DNA-binding domain"/>
    <property type="match status" value="1"/>
</dbReference>
<protein>
    <submittedName>
        <fullName evidence="3">Class I SAM-dependent methyltransferase</fullName>
    </submittedName>
</protein>
<dbReference type="Proteomes" id="UP001595699">
    <property type="component" value="Unassembled WGS sequence"/>
</dbReference>
<dbReference type="PANTHER" id="PTHR45128:SF2">
    <property type="entry name" value="METHYLTRANSFERASE DOMAIN-CONTAINING PROTEIN"/>
    <property type="match status" value="1"/>
</dbReference>
<dbReference type="InterPro" id="IPR048711">
    <property type="entry name" value="WHD_Rv2258c"/>
</dbReference>
<dbReference type="InterPro" id="IPR025714">
    <property type="entry name" value="Methyltranfer_dom"/>
</dbReference>
<sequence length="356" mass="37988">MTASVDRREVLAERLVGQLVGAMNLFCVYLGVELGLYVHLRTPLTAPELAKAAGIAPRYAREWLEQQYASGLVDCEDPSLPEDARRYSLSAEHAEVLSDPDSPFYLGAHSTQLAGIARVIPALVQAFRDGSGVPYAAYGQEIRRGIAAGNRPMFLHELGSSWLPSIPAVDERLRKQPAATVLDLGCGLGASSLAIARAYPDVRVIGVDLDADSIAEAAASTGDLADRITFVAGSAVGLPEGPFELVTIFEALHDMGDPVSVLRAARSVLAPGGAVLVADERVADTFGPGADLVERLNYAYSVLHCLPATLAEAPVEANGTVLRAPTVRRWAASAGLECEVLPIENDFWRFYLLRPT</sequence>
<dbReference type="InterPro" id="IPR053173">
    <property type="entry name" value="SAM-binding_MTase"/>
</dbReference>
<dbReference type="Pfam" id="PF21320">
    <property type="entry name" value="WHD_Rv2258c"/>
    <property type="match status" value="1"/>
</dbReference>
<feature type="domain" description="S-adenosylmethionine-dependent methyltransferase Rv2258c-like winged HTH" evidence="2">
    <location>
        <begin position="42"/>
        <end position="98"/>
    </location>
</feature>
<name>A0ABV7YLH0_9ACTN</name>
<keyword evidence="3" id="KW-0489">Methyltransferase</keyword>
<dbReference type="SUPFAM" id="SSF46785">
    <property type="entry name" value="Winged helix' DNA-binding domain"/>
    <property type="match status" value="1"/>
</dbReference>
<dbReference type="EMBL" id="JBHRZH010000041">
    <property type="protein sequence ID" value="MFC3765664.1"/>
    <property type="molecule type" value="Genomic_DNA"/>
</dbReference>
<organism evidence="3 4">
    <name type="scientific">Tenggerimyces flavus</name>
    <dbReference type="NCBI Taxonomy" id="1708749"/>
    <lineage>
        <taxon>Bacteria</taxon>
        <taxon>Bacillati</taxon>
        <taxon>Actinomycetota</taxon>
        <taxon>Actinomycetes</taxon>
        <taxon>Propionibacteriales</taxon>
        <taxon>Nocardioidaceae</taxon>
        <taxon>Tenggerimyces</taxon>
    </lineage>
</organism>
<comment type="caution">
    <text evidence="3">The sequence shown here is derived from an EMBL/GenBank/DDBJ whole genome shotgun (WGS) entry which is preliminary data.</text>
</comment>
<dbReference type="InterPro" id="IPR036388">
    <property type="entry name" value="WH-like_DNA-bd_sf"/>
</dbReference>